<evidence type="ECO:0000256" key="1">
    <source>
        <dbReference type="SAM" id="MobiDB-lite"/>
    </source>
</evidence>
<feature type="compositionally biased region" description="Polar residues" evidence="1">
    <location>
        <begin position="160"/>
        <end position="176"/>
    </location>
</feature>
<organism evidence="2 3">
    <name type="scientific">Periconia digitata</name>
    <dbReference type="NCBI Taxonomy" id="1303443"/>
    <lineage>
        <taxon>Eukaryota</taxon>
        <taxon>Fungi</taxon>
        <taxon>Dikarya</taxon>
        <taxon>Ascomycota</taxon>
        <taxon>Pezizomycotina</taxon>
        <taxon>Dothideomycetes</taxon>
        <taxon>Pleosporomycetidae</taxon>
        <taxon>Pleosporales</taxon>
        <taxon>Massarineae</taxon>
        <taxon>Periconiaceae</taxon>
        <taxon>Periconia</taxon>
    </lineage>
</organism>
<name>A0A9W4UBA9_9PLEO</name>
<sequence>MQDTRTHTLESCKRTRLLFYSRGSSFLAALLHPPTHPISISPSQSFFPPGILPIRHVCLLLFPFLHLSSVSRHLPCLSTPSSSDSYRIISCSILFSTRLQVGGRRAGIIIVGVGVHGTVGSGFWTLPPPPPHLPPLTISPSLTMPCLADPPPNLEKRQRNLSVLQTQRQGPKSRQG</sequence>
<reference evidence="2" key="1">
    <citation type="submission" date="2023-01" db="EMBL/GenBank/DDBJ databases">
        <authorList>
            <person name="Van Ghelder C."/>
            <person name="Rancurel C."/>
        </authorList>
    </citation>
    <scope>NUCLEOTIDE SEQUENCE</scope>
    <source>
        <strain evidence="2">CNCM I-4278</strain>
    </source>
</reference>
<dbReference type="Proteomes" id="UP001152607">
    <property type="component" value="Unassembled WGS sequence"/>
</dbReference>
<proteinExistence type="predicted"/>
<dbReference type="AlphaFoldDB" id="A0A9W4UBA9"/>
<dbReference type="EMBL" id="CAOQHR010000002">
    <property type="protein sequence ID" value="CAI6329608.1"/>
    <property type="molecule type" value="Genomic_DNA"/>
</dbReference>
<comment type="caution">
    <text evidence="2">The sequence shown here is derived from an EMBL/GenBank/DDBJ whole genome shotgun (WGS) entry which is preliminary data.</text>
</comment>
<evidence type="ECO:0000313" key="2">
    <source>
        <dbReference type="EMBL" id="CAI6329608.1"/>
    </source>
</evidence>
<gene>
    <name evidence="2" type="ORF">PDIGIT_LOCUS4144</name>
</gene>
<evidence type="ECO:0000313" key="3">
    <source>
        <dbReference type="Proteomes" id="UP001152607"/>
    </source>
</evidence>
<keyword evidence="3" id="KW-1185">Reference proteome</keyword>
<protein>
    <submittedName>
        <fullName evidence="2">Uncharacterized protein</fullName>
    </submittedName>
</protein>
<feature type="region of interest" description="Disordered" evidence="1">
    <location>
        <begin position="147"/>
        <end position="176"/>
    </location>
</feature>
<accession>A0A9W4UBA9</accession>